<protein>
    <submittedName>
        <fullName evidence="2">Uncharacterized protein</fullName>
    </submittedName>
</protein>
<dbReference type="InParanoid" id="E1ZWY3"/>
<organism evidence="3">
    <name type="scientific">Camponotus floridanus</name>
    <name type="common">Florida carpenter ant</name>
    <dbReference type="NCBI Taxonomy" id="104421"/>
    <lineage>
        <taxon>Eukaryota</taxon>
        <taxon>Metazoa</taxon>
        <taxon>Ecdysozoa</taxon>
        <taxon>Arthropoda</taxon>
        <taxon>Hexapoda</taxon>
        <taxon>Insecta</taxon>
        <taxon>Pterygota</taxon>
        <taxon>Neoptera</taxon>
        <taxon>Endopterygota</taxon>
        <taxon>Hymenoptera</taxon>
        <taxon>Apocrita</taxon>
        <taxon>Aculeata</taxon>
        <taxon>Formicoidea</taxon>
        <taxon>Formicidae</taxon>
        <taxon>Formicinae</taxon>
        <taxon>Camponotus</taxon>
    </lineage>
</organism>
<reference evidence="2 3" key="1">
    <citation type="journal article" date="2010" name="Science">
        <title>Genomic comparison of the ants Camponotus floridanus and Harpegnathos saltator.</title>
        <authorList>
            <person name="Bonasio R."/>
            <person name="Zhang G."/>
            <person name="Ye C."/>
            <person name="Mutti N.S."/>
            <person name="Fang X."/>
            <person name="Qin N."/>
            <person name="Donahue G."/>
            <person name="Yang P."/>
            <person name="Li Q."/>
            <person name="Li C."/>
            <person name="Zhang P."/>
            <person name="Huang Z."/>
            <person name="Berger S.L."/>
            <person name="Reinberg D."/>
            <person name="Wang J."/>
            <person name="Liebig J."/>
        </authorList>
    </citation>
    <scope>NUCLEOTIDE SEQUENCE [LARGE SCALE GENOMIC DNA]</scope>
    <source>
        <strain evidence="3">C129</strain>
    </source>
</reference>
<sequence>MTSSAFQKLCALVKCDQYLVDQSERIPQQERIPSSPELPQFLDVQTPFVPYKRSILEEIPEDILLSKNEFSTSSAEKGIIESPQNQSQNNSSMESITCKNMIDC</sequence>
<evidence type="ECO:0000313" key="3">
    <source>
        <dbReference type="Proteomes" id="UP000000311"/>
    </source>
</evidence>
<evidence type="ECO:0000256" key="1">
    <source>
        <dbReference type="SAM" id="MobiDB-lite"/>
    </source>
</evidence>
<keyword evidence="3" id="KW-1185">Reference proteome</keyword>
<gene>
    <name evidence="2" type="ORF">EAG_08586</name>
</gene>
<dbReference type="Proteomes" id="UP000000311">
    <property type="component" value="Unassembled WGS sequence"/>
</dbReference>
<dbReference type="AlphaFoldDB" id="E1ZWY3"/>
<proteinExistence type="predicted"/>
<accession>E1ZWY3</accession>
<feature type="region of interest" description="Disordered" evidence="1">
    <location>
        <begin position="75"/>
        <end position="104"/>
    </location>
</feature>
<name>E1ZWY3_CAMFO</name>
<dbReference type="EMBL" id="GL434909">
    <property type="protein sequence ID" value="EFN74323.1"/>
    <property type="molecule type" value="Genomic_DNA"/>
</dbReference>
<evidence type="ECO:0000313" key="2">
    <source>
        <dbReference type="EMBL" id="EFN74323.1"/>
    </source>
</evidence>